<dbReference type="EMBL" id="VZZK01000026">
    <property type="protein sequence ID" value="KAB1076859.1"/>
    <property type="molecule type" value="Genomic_DNA"/>
</dbReference>
<reference evidence="3 4" key="1">
    <citation type="submission" date="2019-09" db="EMBL/GenBank/DDBJ databases">
        <title>YIM 48816 draft genome.</title>
        <authorList>
            <person name="Jiang L."/>
        </authorList>
    </citation>
    <scope>NUCLEOTIDE SEQUENCE [LARGE SCALE GENOMIC DNA]</scope>
    <source>
        <strain evidence="3 4">YIM 48816</strain>
    </source>
</reference>
<feature type="region of interest" description="Disordered" evidence="1">
    <location>
        <begin position="78"/>
        <end position="99"/>
    </location>
</feature>
<name>A0A6L3SUF6_9HYPH</name>
<evidence type="ECO:0000313" key="3">
    <source>
        <dbReference type="EMBL" id="KAB1076859.1"/>
    </source>
</evidence>
<feature type="compositionally biased region" description="Polar residues" evidence="1">
    <location>
        <begin position="78"/>
        <end position="90"/>
    </location>
</feature>
<protein>
    <submittedName>
        <fullName evidence="3">Uncharacterized protein</fullName>
    </submittedName>
</protein>
<evidence type="ECO:0000256" key="2">
    <source>
        <dbReference type="SAM" id="SignalP"/>
    </source>
</evidence>
<gene>
    <name evidence="3" type="ORF">F6X53_21590</name>
</gene>
<feature type="chain" id="PRO_5026967005" evidence="2">
    <location>
        <begin position="25"/>
        <end position="167"/>
    </location>
</feature>
<dbReference type="OrthoDB" id="8017628at2"/>
<dbReference type="Proteomes" id="UP000474159">
    <property type="component" value="Unassembled WGS sequence"/>
</dbReference>
<proteinExistence type="predicted"/>
<keyword evidence="4" id="KW-1185">Reference proteome</keyword>
<keyword evidence="2" id="KW-0732">Signal</keyword>
<feature type="signal peptide" evidence="2">
    <location>
        <begin position="1"/>
        <end position="24"/>
    </location>
</feature>
<comment type="caution">
    <text evidence="3">The sequence shown here is derived from an EMBL/GenBank/DDBJ whole genome shotgun (WGS) entry which is preliminary data.</text>
</comment>
<sequence length="167" mass="17164">MTTRSLPRLALLLAPLAVAPFALAAATGSARAQAAVKLEGTCSQLVIAGQDLSGSCSGTLMNTAARTRTSFDFASRDGQTLSFSGTGAQQERTEESDPLQPISLVIPGKKTPEGVVQNPVMAVGACRFTAPSPGKTEIVCEANSAEKGRYAATFLTDAKPAPDAPKP</sequence>
<evidence type="ECO:0000256" key="1">
    <source>
        <dbReference type="SAM" id="MobiDB-lite"/>
    </source>
</evidence>
<dbReference type="AlphaFoldDB" id="A0A6L3SUF6"/>
<evidence type="ECO:0000313" key="4">
    <source>
        <dbReference type="Proteomes" id="UP000474159"/>
    </source>
</evidence>
<dbReference type="RefSeq" id="WP_151002421.1">
    <property type="nucleotide sequence ID" value="NZ_BPQY01000578.1"/>
</dbReference>
<accession>A0A6L3SUF6</accession>
<organism evidence="3 4">
    <name type="scientific">Methylobacterium soli</name>
    <dbReference type="NCBI Taxonomy" id="553447"/>
    <lineage>
        <taxon>Bacteria</taxon>
        <taxon>Pseudomonadati</taxon>
        <taxon>Pseudomonadota</taxon>
        <taxon>Alphaproteobacteria</taxon>
        <taxon>Hyphomicrobiales</taxon>
        <taxon>Methylobacteriaceae</taxon>
        <taxon>Methylobacterium</taxon>
    </lineage>
</organism>